<evidence type="ECO:0000313" key="2">
    <source>
        <dbReference type="EMBL" id="QLL73468.1"/>
    </source>
</evidence>
<dbReference type="PROSITE" id="PS50937">
    <property type="entry name" value="HTH_MERR_2"/>
    <property type="match status" value="1"/>
</dbReference>
<dbReference type="EMBL" id="CP047415">
    <property type="protein sequence ID" value="QLL73468.1"/>
    <property type="molecule type" value="Genomic_DNA"/>
</dbReference>
<reference evidence="2 3" key="1">
    <citation type="submission" date="2020-01" db="EMBL/GenBank/DDBJ databases">
        <title>Complete and circular genome sequences of six lactobacillus isolates from horses.</title>
        <authorList>
            <person name="Hassan H.M."/>
        </authorList>
    </citation>
    <scope>NUCLEOTIDE SEQUENCE [LARGE SCALE GENOMIC DNA]</scope>
    <source>
        <strain evidence="2 3">1D</strain>
    </source>
</reference>
<proteinExistence type="predicted"/>
<protein>
    <submittedName>
        <fullName evidence="2">MerR family transcriptional regulator</fullName>
    </submittedName>
</protein>
<dbReference type="SUPFAM" id="SSF46955">
    <property type="entry name" value="Putative DNA-binding domain"/>
    <property type="match status" value="1"/>
</dbReference>
<dbReference type="Pfam" id="PF13411">
    <property type="entry name" value="MerR_1"/>
    <property type="match status" value="1"/>
</dbReference>
<dbReference type="Gene3D" id="1.10.1660.10">
    <property type="match status" value="1"/>
</dbReference>
<evidence type="ECO:0000313" key="3">
    <source>
        <dbReference type="Proteomes" id="UP000510660"/>
    </source>
</evidence>
<gene>
    <name evidence="2" type="ORF">GTO85_03325</name>
</gene>
<evidence type="ECO:0000259" key="1">
    <source>
        <dbReference type="PROSITE" id="PS50937"/>
    </source>
</evidence>
<feature type="domain" description="HTH merR-type" evidence="1">
    <location>
        <begin position="8"/>
        <end position="48"/>
    </location>
</feature>
<sequence>MSLFIGKYYTISEASKYVNADPSTLRRWKYEGRVKPLRTAGNQRRYTQPCLTACILIKSDTQRKQNFYG</sequence>
<dbReference type="AlphaFoldDB" id="A0A7H9E758"/>
<dbReference type="Proteomes" id="UP000510660">
    <property type="component" value="Chromosome"/>
</dbReference>
<name>A0A7H9E758_9LACO</name>
<accession>A0A7H9E758</accession>
<organism evidence="2 3">
    <name type="scientific">Lactobacillus crispatus</name>
    <dbReference type="NCBI Taxonomy" id="47770"/>
    <lineage>
        <taxon>Bacteria</taxon>
        <taxon>Bacillati</taxon>
        <taxon>Bacillota</taxon>
        <taxon>Bacilli</taxon>
        <taxon>Lactobacillales</taxon>
        <taxon>Lactobacillaceae</taxon>
        <taxon>Lactobacillus</taxon>
    </lineage>
</organism>
<dbReference type="InterPro" id="IPR000551">
    <property type="entry name" value="MerR-type_HTH_dom"/>
</dbReference>
<dbReference type="GO" id="GO:0003677">
    <property type="term" value="F:DNA binding"/>
    <property type="evidence" value="ECO:0007669"/>
    <property type="project" value="InterPro"/>
</dbReference>
<dbReference type="InterPro" id="IPR009061">
    <property type="entry name" value="DNA-bd_dom_put_sf"/>
</dbReference>
<dbReference type="GO" id="GO:0006355">
    <property type="term" value="P:regulation of DNA-templated transcription"/>
    <property type="evidence" value="ECO:0007669"/>
    <property type="project" value="InterPro"/>
</dbReference>